<sequence precursor="true">MRKIVLYSLLLAAMMGHAIAVLAAAEYKIVTASERGTYIKIGRDLAQFVAPPADIALEVLSSAGSVDNVRRLRYEPGVKFALVQSDVYQSFLDMASGGNSEAGALIRPLRVIMPLYNEEIYFIVRADSERNYVHEIRNAKINAGELGSGTALTSATLYRLMFGEAIPDASASYLSNEEALVKLVTDKTIDVVAVVAGQPAKLLVDMKPEARQRIKLLKFDANHPSSKSVLRTYFQASVRASNYPNLLTADLPGLAVKAFLVTYDFQVKNTEAYLRRFARSLCQNFPTLLDKGHPKWREVELALPDLGRGWNYYAATTAELRSCIGGEAKGRVQTGSPPAKACSQQERLLGLCK</sequence>
<dbReference type="OrthoDB" id="9776669at2"/>
<dbReference type="PANTHER" id="PTHR42941">
    <property type="entry name" value="SLL1037 PROTEIN"/>
    <property type="match status" value="1"/>
</dbReference>
<feature type="signal peptide" evidence="1">
    <location>
        <begin position="1"/>
        <end position="23"/>
    </location>
</feature>
<name>C7RRM5_ACCRE</name>
<dbReference type="NCBIfam" id="TIGR02122">
    <property type="entry name" value="TRAP_TAXI"/>
    <property type="match status" value="1"/>
</dbReference>
<dbReference type="InterPro" id="IPR011852">
    <property type="entry name" value="TRAP_TAXI"/>
</dbReference>
<dbReference type="KEGG" id="app:CAP2UW1_1185"/>
<dbReference type="EMBL" id="CP001715">
    <property type="protein sequence ID" value="ACV34514.1"/>
    <property type="molecule type" value="Genomic_DNA"/>
</dbReference>
<dbReference type="eggNOG" id="COG2358">
    <property type="taxonomic scope" value="Bacteria"/>
</dbReference>
<dbReference type="STRING" id="522306.CAP2UW1_1185"/>
<evidence type="ECO:0000256" key="1">
    <source>
        <dbReference type="SAM" id="SignalP"/>
    </source>
</evidence>
<evidence type="ECO:0000313" key="2">
    <source>
        <dbReference type="EMBL" id="ACV34514.1"/>
    </source>
</evidence>
<reference evidence="2" key="2">
    <citation type="submission" date="2009-09" db="EMBL/GenBank/DDBJ databases">
        <title>Complete sequence of chromosome of Candidatus Accumulibacter phosphatis clade IIA str. UW-1.</title>
        <authorList>
            <consortium name="US DOE Joint Genome Institute"/>
            <person name="Martin H.G."/>
            <person name="Ivanova N."/>
            <person name="Kunin V."/>
            <person name="Warnecke F."/>
            <person name="Barry K."/>
            <person name="He S."/>
            <person name="Salamov A."/>
            <person name="Szeto E."/>
            <person name="Dalin E."/>
            <person name="Pangilinan J.L."/>
            <person name="Lapidus A."/>
            <person name="Lowry S."/>
            <person name="Kyrpides N.C."/>
            <person name="McMahon K.D."/>
            <person name="Hugenholtz P."/>
        </authorList>
    </citation>
    <scope>NUCLEOTIDE SEQUENCE [LARGE SCALE GENOMIC DNA]</scope>
    <source>
        <strain evidence="2">UW-1</strain>
    </source>
</reference>
<organism evidence="2">
    <name type="scientific">Accumulibacter regalis</name>
    <dbReference type="NCBI Taxonomy" id="522306"/>
    <lineage>
        <taxon>Bacteria</taxon>
        <taxon>Pseudomonadati</taxon>
        <taxon>Pseudomonadota</taxon>
        <taxon>Betaproteobacteria</taxon>
        <taxon>Candidatus Accumulibacter</taxon>
    </lineage>
</organism>
<feature type="chain" id="PRO_5002983966" evidence="1">
    <location>
        <begin position="24"/>
        <end position="353"/>
    </location>
</feature>
<dbReference type="Pfam" id="PF16868">
    <property type="entry name" value="NMT1_3"/>
    <property type="match status" value="1"/>
</dbReference>
<dbReference type="Gene3D" id="3.40.190.10">
    <property type="entry name" value="Periplasmic binding protein-like II"/>
    <property type="match status" value="2"/>
</dbReference>
<dbReference type="PANTHER" id="PTHR42941:SF1">
    <property type="entry name" value="SLL1037 PROTEIN"/>
    <property type="match status" value="1"/>
</dbReference>
<dbReference type="SUPFAM" id="SSF53850">
    <property type="entry name" value="Periplasmic binding protein-like II"/>
    <property type="match status" value="1"/>
</dbReference>
<dbReference type="HOGENOM" id="CLU_068205_0_0_4"/>
<gene>
    <name evidence="2" type="ordered locus">CAP2UW1_1185</name>
</gene>
<reference evidence="2" key="1">
    <citation type="submission" date="2009-08" db="EMBL/GenBank/DDBJ databases">
        <authorList>
            <consortium name="US DOE Joint Genome Institute"/>
            <person name="Lucas S."/>
            <person name="Copeland A."/>
            <person name="Lapidus A."/>
            <person name="Glavina del Rio T."/>
            <person name="Dalin E."/>
            <person name="Tice H."/>
            <person name="Bruce D."/>
            <person name="Barry K."/>
            <person name="Pitluck S."/>
            <person name="Lowry S."/>
            <person name="Larimer F."/>
            <person name="Land M."/>
            <person name="Hauser L."/>
            <person name="Kyrpides N."/>
            <person name="Ivanova N."/>
            <person name="McMahon K.D."/>
            <person name="Hugenholtz P."/>
        </authorList>
    </citation>
    <scope>NUCLEOTIDE SEQUENCE</scope>
    <source>
        <strain evidence="2">UW-1</strain>
    </source>
</reference>
<protein>
    <submittedName>
        <fullName evidence="2">TRAP-type uncharacterized transport system protein, periplasmic component</fullName>
    </submittedName>
</protein>
<proteinExistence type="predicted"/>
<accession>C7RRM5</accession>
<dbReference type="AlphaFoldDB" id="C7RRM5"/>
<keyword evidence="1" id="KW-0732">Signal</keyword>